<accession>A0A1D1VXA8</accession>
<proteinExistence type="predicted"/>
<organism evidence="1 2">
    <name type="scientific">Ramazzottius varieornatus</name>
    <name type="common">Water bear</name>
    <name type="synonym">Tardigrade</name>
    <dbReference type="NCBI Taxonomy" id="947166"/>
    <lineage>
        <taxon>Eukaryota</taxon>
        <taxon>Metazoa</taxon>
        <taxon>Ecdysozoa</taxon>
        <taxon>Tardigrada</taxon>
        <taxon>Eutardigrada</taxon>
        <taxon>Parachela</taxon>
        <taxon>Hypsibioidea</taxon>
        <taxon>Ramazzottiidae</taxon>
        <taxon>Ramazzottius</taxon>
    </lineage>
</organism>
<evidence type="ECO:0000313" key="1">
    <source>
        <dbReference type="EMBL" id="GAV05566.1"/>
    </source>
</evidence>
<gene>
    <name evidence="1" type="primary">RvY_15672-1</name>
    <name evidence="1" type="synonym">RvY_15672.1</name>
    <name evidence="1" type="ORF">RvY_15672</name>
</gene>
<sequence length="100" mass="11212">MYLGLSSLLGDTLFSQDWTAFGVKIQARPKLSSFSAPTVGGCLVQRYCRRTLQVGIPCRKFVTDASSGFSHPRTFFCRCARCCRSLRSVNRMSITKDESF</sequence>
<dbReference type="Proteomes" id="UP000186922">
    <property type="component" value="Unassembled WGS sequence"/>
</dbReference>
<keyword evidence="2" id="KW-1185">Reference proteome</keyword>
<comment type="caution">
    <text evidence="1">The sequence shown here is derived from an EMBL/GenBank/DDBJ whole genome shotgun (WGS) entry which is preliminary data.</text>
</comment>
<dbReference type="AlphaFoldDB" id="A0A1D1VXA8"/>
<reference evidence="1 2" key="1">
    <citation type="journal article" date="2016" name="Nat. Commun.">
        <title>Extremotolerant tardigrade genome and improved radiotolerance of human cultured cells by tardigrade-unique protein.</title>
        <authorList>
            <person name="Hashimoto T."/>
            <person name="Horikawa D.D."/>
            <person name="Saito Y."/>
            <person name="Kuwahara H."/>
            <person name="Kozuka-Hata H."/>
            <person name="Shin-I T."/>
            <person name="Minakuchi Y."/>
            <person name="Ohishi K."/>
            <person name="Motoyama A."/>
            <person name="Aizu T."/>
            <person name="Enomoto A."/>
            <person name="Kondo K."/>
            <person name="Tanaka S."/>
            <person name="Hara Y."/>
            <person name="Koshikawa S."/>
            <person name="Sagara H."/>
            <person name="Miura T."/>
            <person name="Yokobori S."/>
            <person name="Miyagawa K."/>
            <person name="Suzuki Y."/>
            <person name="Kubo T."/>
            <person name="Oyama M."/>
            <person name="Kohara Y."/>
            <person name="Fujiyama A."/>
            <person name="Arakawa K."/>
            <person name="Katayama T."/>
            <person name="Toyoda A."/>
            <person name="Kunieda T."/>
        </authorList>
    </citation>
    <scope>NUCLEOTIDE SEQUENCE [LARGE SCALE GENOMIC DNA]</scope>
    <source>
        <strain evidence="1 2">YOKOZUNA-1</strain>
    </source>
</reference>
<evidence type="ECO:0000313" key="2">
    <source>
        <dbReference type="Proteomes" id="UP000186922"/>
    </source>
</evidence>
<name>A0A1D1VXA8_RAMVA</name>
<protein>
    <submittedName>
        <fullName evidence="1">Uncharacterized protein</fullName>
    </submittedName>
</protein>
<dbReference type="EMBL" id="BDGG01000012">
    <property type="protein sequence ID" value="GAV05566.1"/>
    <property type="molecule type" value="Genomic_DNA"/>
</dbReference>